<dbReference type="Proteomes" id="UP000054485">
    <property type="component" value="Unassembled WGS sequence"/>
</dbReference>
<organism evidence="2 3">
    <name type="scientific">Suillus luteus UH-Slu-Lm8-n1</name>
    <dbReference type="NCBI Taxonomy" id="930992"/>
    <lineage>
        <taxon>Eukaryota</taxon>
        <taxon>Fungi</taxon>
        <taxon>Dikarya</taxon>
        <taxon>Basidiomycota</taxon>
        <taxon>Agaricomycotina</taxon>
        <taxon>Agaricomycetes</taxon>
        <taxon>Agaricomycetidae</taxon>
        <taxon>Boletales</taxon>
        <taxon>Suillineae</taxon>
        <taxon>Suillaceae</taxon>
        <taxon>Suillus</taxon>
    </lineage>
</organism>
<accession>A0A0C9ZZL1</accession>
<evidence type="ECO:0000256" key="1">
    <source>
        <dbReference type="SAM" id="MobiDB-lite"/>
    </source>
</evidence>
<dbReference type="AlphaFoldDB" id="A0A0C9ZZL1"/>
<feature type="region of interest" description="Disordered" evidence="1">
    <location>
        <begin position="252"/>
        <end position="280"/>
    </location>
</feature>
<dbReference type="HOGENOM" id="CLU_446311_0_0_1"/>
<feature type="region of interest" description="Disordered" evidence="1">
    <location>
        <begin position="170"/>
        <end position="190"/>
    </location>
</feature>
<keyword evidence="3" id="KW-1185">Reference proteome</keyword>
<name>A0A0C9ZZL1_9AGAM</name>
<feature type="compositionally biased region" description="Basic and acidic residues" evidence="1">
    <location>
        <begin position="71"/>
        <end position="91"/>
    </location>
</feature>
<feature type="region of interest" description="Disordered" evidence="1">
    <location>
        <begin position="26"/>
        <end position="114"/>
    </location>
</feature>
<dbReference type="InParanoid" id="A0A0C9ZZL1"/>
<gene>
    <name evidence="2" type="ORF">CY34DRAFT_804218</name>
</gene>
<evidence type="ECO:0000313" key="2">
    <source>
        <dbReference type="EMBL" id="KIK43055.1"/>
    </source>
</evidence>
<sequence>MLNILQNIHINVNPIPVLRNLIQGSTETGEASKTETKHVGSHSRRSQDDTAGREGASIEQEAPAQNMHPYPTDEERRAKERTTIEHMDETGSSRQTKSKSHIPLSPTTSWGMRQVGVLPQAGVPENEMRTSAGSSRHLQSPAVHSLRNFKAPSAVQGAGESRSTMRLRSYDTTHDLSQRPPAPLPSSVTRSMSSQMIVRDNQNPEVEQLKKQLASSKRENEKWAAESKVAEVTLRDMTAALRAARTEEQWLNDELSKKKSENHSLRQEIEESTSTSRSLGAKLQETESVLASTRQALDAATNQLKAMSEQKAQLHTLLNDRTFELKGAQSFLTTADTSSGADVISMLQRLNAEVLQSAAYMAESMVDTFSFESGGVVRNEAYEVVTGLFGQSLAHYLATKKHKDDPLLIQITFQSCFIKFLEIVICSLSLHGEDVNRVLCSTYERIRCGEAQAISGRWRALTNAYANNHEESQLIASFMPHLTGCFCNIMLAAGCSVAPDILHASVEKKLSDRVVLLFKLALQLNKIVMEEITSADLRTITVPFETTYSAEQMEDAYVDGDPATGGVRVLCTTDIGLMRITRMATSGEKQWDDKLLLKPKVALKTVVDSMDG</sequence>
<dbReference type="OrthoDB" id="3222645at2759"/>
<evidence type="ECO:0000313" key="3">
    <source>
        <dbReference type="Proteomes" id="UP000054485"/>
    </source>
</evidence>
<protein>
    <submittedName>
        <fullName evidence="2">Uncharacterized protein</fullName>
    </submittedName>
</protein>
<proteinExistence type="predicted"/>
<dbReference type="EMBL" id="KN835222">
    <property type="protein sequence ID" value="KIK43055.1"/>
    <property type="molecule type" value="Genomic_DNA"/>
</dbReference>
<feature type="compositionally biased region" description="Basic and acidic residues" evidence="1">
    <location>
        <begin position="252"/>
        <end position="269"/>
    </location>
</feature>
<reference evidence="3" key="2">
    <citation type="submission" date="2015-01" db="EMBL/GenBank/DDBJ databases">
        <title>Evolutionary Origins and Diversification of the Mycorrhizal Mutualists.</title>
        <authorList>
            <consortium name="DOE Joint Genome Institute"/>
            <consortium name="Mycorrhizal Genomics Consortium"/>
            <person name="Kohler A."/>
            <person name="Kuo A."/>
            <person name="Nagy L.G."/>
            <person name="Floudas D."/>
            <person name="Copeland A."/>
            <person name="Barry K.W."/>
            <person name="Cichocki N."/>
            <person name="Veneault-Fourrey C."/>
            <person name="LaButti K."/>
            <person name="Lindquist E.A."/>
            <person name="Lipzen A."/>
            <person name="Lundell T."/>
            <person name="Morin E."/>
            <person name="Murat C."/>
            <person name="Riley R."/>
            <person name="Ohm R."/>
            <person name="Sun H."/>
            <person name="Tunlid A."/>
            <person name="Henrissat B."/>
            <person name="Grigoriev I.V."/>
            <person name="Hibbett D.S."/>
            <person name="Martin F."/>
        </authorList>
    </citation>
    <scope>NUCLEOTIDE SEQUENCE [LARGE SCALE GENOMIC DNA]</scope>
    <source>
        <strain evidence="3">UH-Slu-Lm8-n1</strain>
    </source>
</reference>
<reference evidence="2 3" key="1">
    <citation type="submission" date="2014-04" db="EMBL/GenBank/DDBJ databases">
        <authorList>
            <consortium name="DOE Joint Genome Institute"/>
            <person name="Kuo A."/>
            <person name="Ruytinx J."/>
            <person name="Rineau F."/>
            <person name="Colpaert J."/>
            <person name="Kohler A."/>
            <person name="Nagy L.G."/>
            <person name="Floudas D."/>
            <person name="Copeland A."/>
            <person name="Barry K.W."/>
            <person name="Cichocki N."/>
            <person name="Veneault-Fourrey C."/>
            <person name="LaButti K."/>
            <person name="Lindquist E.A."/>
            <person name="Lipzen A."/>
            <person name="Lundell T."/>
            <person name="Morin E."/>
            <person name="Murat C."/>
            <person name="Sun H."/>
            <person name="Tunlid A."/>
            <person name="Henrissat B."/>
            <person name="Grigoriev I.V."/>
            <person name="Hibbett D.S."/>
            <person name="Martin F."/>
            <person name="Nordberg H.P."/>
            <person name="Cantor M.N."/>
            <person name="Hua S.X."/>
        </authorList>
    </citation>
    <scope>NUCLEOTIDE SEQUENCE [LARGE SCALE GENOMIC DNA]</scope>
    <source>
        <strain evidence="2 3">UH-Slu-Lm8-n1</strain>
    </source>
</reference>